<gene>
    <name evidence="2" type="ORF">SAPIO_CDS3191</name>
</gene>
<dbReference type="GO" id="GO:0000981">
    <property type="term" value="F:DNA-binding transcription factor activity, RNA polymerase II-specific"/>
    <property type="evidence" value="ECO:0007669"/>
    <property type="project" value="InterPro"/>
</dbReference>
<comment type="caution">
    <text evidence="2">The sequence shown here is derived from an EMBL/GenBank/DDBJ whole genome shotgun (WGS) entry which is preliminary data.</text>
</comment>
<dbReference type="OMA" id="GVPCDFE"/>
<protein>
    <recommendedName>
        <fullName evidence="4">Zn(2)-C6 fungal-type domain-containing protein</fullName>
    </recommendedName>
</protein>
<dbReference type="Proteomes" id="UP000028545">
    <property type="component" value="Unassembled WGS sequence"/>
</dbReference>
<keyword evidence="1" id="KW-0539">Nucleus</keyword>
<dbReference type="RefSeq" id="XP_016644046.1">
    <property type="nucleotide sequence ID" value="XM_016786040.1"/>
</dbReference>
<dbReference type="InterPro" id="IPR052400">
    <property type="entry name" value="Zn2-C6_fungal_TF"/>
</dbReference>
<proteinExistence type="predicted"/>
<dbReference type="EMBL" id="JOWA01000088">
    <property type="protein sequence ID" value="KEZ44247.1"/>
    <property type="molecule type" value="Genomic_DNA"/>
</dbReference>
<dbReference type="GeneID" id="27722263"/>
<dbReference type="OrthoDB" id="3031538at2759"/>
<sequence length="497" mass="54401">MEFPVFAPQTVLSSVKLGELLQALDRSPPPPGHCDEIHPKCGNCVKHGVSCDFENPAIIQQLLAAAIATSPTPAPTLVDPVSPAPSNFTTSTSVPAPSPAPSQLTATIPDVPQIFSPLPLTIPAPAPTGSNRFLELRLMHHYTTHTSKTLATSVNLSDDVWVNAVPKLAFEGASYLTDAMLAVAALHLRSRNPDDQDIVQASHAYMASSLSAYCDTLKAGINETNAEALFLTASLIAYQSTATRLFIRDDPNTNSPNARNGGYNLPLSWFHAFQGVKAVVVSSWQWIRNSRAVLSVIDSQPPLQLDPELRSSSSFFGHLTEGIDDEVDIEDEENPDSTRNAYYHAISVLNWAHRSPHTGACLAFPATVARRFVELIELKRPRALVILACFFALLKRAQHLWWIDGVPRREIMGVVSLFEPGSPWWPHLDWPLKIALYEGAVIPPEVWGFDWVAETNRAAQNYNPQTTFVEHIEVVAQMLSRPNSLPCGPGPADQHMA</sequence>
<dbReference type="InterPro" id="IPR001138">
    <property type="entry name" value="Zn2Cys6_DnaBD"/>
</dbReference>
<keyword evidence="3" id="KW-1185">Reference proteome</keyword>
<dbReference type="PANTHER" id="PTHR47657:SF14">
    <property type="entry name" value="ZN(2)-C6 FUNGAL-TYPE DOMAIN-CONTAINING PROTEIN"/>
    <property type="match status" value="1"/>
</dbReference>
<evidence type="ECO:0008006" key="4">
    <source>
        <dbReference type="Google" id="ProtNLM"/>
    </source>
</evidence>
<evidence type="ECO:0000313" key="2">
    <source>
        <dbReference type="EMBL" id="KEZ44247.1"/>
    </source>
</evidence>
<dbReference type="VEuPathDB" id="FungiDB:SAPIO_CDS3191"/>
<organism evidence="2 3">
    <name type="scientific">Pseudallescheria apiosperma</name>
    <name type="common">Scedosporium apiospermum</name>
    <dbReference type="NCBI Taxonomy" id="563466"/>
    <lineage>
        <taxon>Eukaryota</taxon>
        <taxon>Fungi</taxon>
        <taxon>Dikarya</taxon>
        <taxon>Ascomycota</taxon>
        <taxon>Pezizomycotina</taxon>
        <taxon>Sordariomycetes</taxon>
        <taxon>Hypocreomycetidae</taxon>
        <taxon>Microascales</taxon>
        <taxon>Microascaceae</taxon>
        <taxon>Scedosporium</taxon>
    </lineage>
</organism>
<dbReference type="GO" id="GO:0008270">
    <property type="term" value="F:zinc ion binding"/>
    <property type="evidence" value="ECO:0007669"/>
    <property type="project" value="InterPro"/>
</dbReference>
<evidence type="ECO:0000256" key="1">
    <source>
        <dbReference type="ARBA" id="ARBA00023242"/>
    </source>
</evidence>
<reference evidence="2 3" key="1">
    <citation type="journal article" date="2014" name="Genome Announc.">
        <title>Draft genome sequence of the pathogenic fungus Scedosporium apiospermum.</title>
        <authorList>
            <person name="Vandeputte P."/>
            <person name="Ghamrawi S."/>
            <person name="Rechenmann M."/>
            <person name="Iltis A."/>
            <person name="Giraud S."/>
            <person name="Fleury M."/>
            <person name="Thornton C."/>
            <person name="Delhaes L."/>
            <person name="Meyer W."/>
            <person name="Papon N."/>
            <person name="Bouchara J.P."/>
        </authorList>
    </citation>
    <scope>NUCLEOTIDE SEQUENCE [LARGE SCALE GENOMIC DNA]</scope>
    <source>
        <strain evidence="2 3">IHEM 14462</strain>
    </source>
</reference>
<dbReference type="PANTHER" id="PTHR47657">
    <property type="entry name" value="STEROL REGULATORY ELEMENT-BINDING PROTEIN ECM22"/>
    <property type="match status" value="1"/>
</dbReference>
<dbReference type="CDD" id="cd00067">
    <property type="entry name" value="GAL4"/>
    <property type="match status" value="1"/>
</dbReference>
<dbReference type="AlphaFoldDB" id="A0A084GA85"/>
<accession>A0A084GA85</accession>
<dbReference type="KEGG" id="sapo:SAPIO_CDS3191"/>
<dbReference type="HOGENOM" id="CLU_024934_6_2_1"/>
<name>A0A084GA85_PSEDA</name>
<evidence type="ECO:0000313" key="3">
    <source>
        <dbReference type="Proteomes" id="UP000028545"/>
    </source>
</evidence>